<dbReference type="Proteomes" id="UP000284751">
    <property type="component" value="Unassembled WGS sequence"/>
</dbReference>
<name>A0A412AYH9_9FIRM</name>
<evidence type="ECO:0000313" key="3">
    <source>
        <dbReference type="EMBL" id="RGQ41792.1"/>
    </source>
</evidence>
<dbReference type="CDD" id="cd00093">
    <property type="entry name" value="HTH_XRE"/>
    <property type="match status" value="1"/>
</dbReference>
<dbReference type="EMBL" id="QRTC01000016">
    <property type="protein sequence ID" value="RGQ41792.1"/>
    <property type="molecule type" value="Genomic_DNA"/>
</dbReference>
<dbReference type="PROSITE" id="PS50943">
    <property type="entry name" value="HTH_CROC1"/>
    <property type="match status" value="1"/>
</dbReference>
<dbReference type="SUPFAM" id="SSF47413">
    <property type="entry name" value="lambda repressor-like DNA-binding domains"/>
    <property type="match status" value="1"/>
</dbReference>
<dbReference type="AlphaFoldDB" id="A0A412AYH9"/>
<evidence type="ECO:0000259" key="2">
    <source>
        <dbReference type="PROSITE" id="PS50943"/>
    </source>
</evidence>
<dbReference type="SMART" id="SM00530">
    <property type="entry name" value="HTH_XRE"/>
    <property type="match status" value="1"/>
</dbReference>
<reference evidence="3 4" key="1">
    <citation type="submission" date="2018-08" db="EMBL/GenBank/DDBJ databases">
        <title>A genome reference for cultivated species of the human gut microbiota.</title>
        <authorList>
            <person name="Zou Y."/>
            <person name="Xue W."/>
            <person name="Luo G."/>
        </authorList>
    </citation>
    <scope>NUCLEOTIDE SEQUENCE [LARGE SCALE GENOMIC DNA]</scope>
    <source>
        <strain evidence="3 4">AF28-26</strain>
    </source>
</reference>
<dbReference type="PANTHER" id="PTHR46797">
    <property type="entry name" value="HTH-TYPE TRANSCRIPTIONAL REGULATOR"/>
    <property type="match status" value="1"/>
</dbReference>
<organism evidence="3 4">
    <name type="scientific">[Clostridium] leptum</name>
    <dbReference type="NCBI Taxonomy" id="1535"/>
    <lineage>
        <taxon>Bacteria</taxon>
        <taxon>Bacillati</taxon>
        <taxon>Bacillota</taxon>
        <taxon>Clostridia</taxon>
        <taxon>Eubacteriales</taxon>
        <taxon>Oscillospiraceae</taxon>
        <taxon>Oscillospiraceae incertae sedis</taxon>
    </lineage>
</organism>
<sequence>MKFDQIRRVRKAAHVTQEELAKRIGVNRALISKYETGIIEPSVSQLQKIALALGVSMMELLDLEEGAERIKRDENLIRKLSYEFDIPAEIISRRVVNKSSHTEIDALRKLVKSSSILDESKVSLQNDEPAQGVKKAQQSENAWAPEKEESRPQLHRIVELLKAVPDDQLEALYDIIAIVLNVFDKNG</sequence>
<dbReference type="InterPro" id="IPR010982">
    <property type="entry name" value="Lambda_DNA-bd_dom_sf"/>
</dbReference>
<proteinExistence type="predicted"/>
<keyword evidence="1" id="KW-0238">DNA-binding</keyword>
<comment type="caution">
    <text evidence="3">The sequence shown here is derived from an EMBL/GenBank/DDBJ whole genome shotgun (WGS) entry which is preliminary data.</text>
</comment>
<dbReference type="GO" id="GO:0003677">
    <property type="term" value="F:DNA binding"/>
    <property type="evidence" value="ECO:0007669"/>
    <property type="project" value="UniProtKB-KW"/>
</dbReference>
<feature type="domain" description="HTH cro/C1-type" evidence="2">
    <location>
        <begin position="6"/>
        <end position="60"/>
    </location>
</feature>
<dbReference type="PANTHER" id="PTHR46797:SF1">
    <property type="entry name" value="METHYLPHOSPHONATE SYNTHASE"/>
    <property type="match status" value="1"/>
</dbReference>
<dbReference type="InterPro" id="IPR050807">
    <property type="entry name" value="TransReg_Diox_bact_type"/>
</dbReference>
<dbReference type="GO" id="GO:0005829">
    <property type="term" value="C:cytosol"/>
    <property type="evidence" value="ECO:0007669"/>
    <property type="project" value="TreeGrafter"/>
</dbReference>
<dbReference type="InterPro" id="IPR001387">
    <property type="entry name" value="Cro/C1-type_HTH"/>
</dbReference>
<gene>
    <name evidence="3" type="ORF">DWY99_05625</name>
</gene>
<dbReference type="Gene3D" id="1.10.260.40">
    <property type="entry name" value="lambda repressor-like DNA-binding domains"/>
    <property type="match status" value="1"/>
</dbReference>
<evidence type="ECO:0000256" key="1">
    <source>
        <dbReference type="ARBA" id="ARBA00023125"/>
    </source>
</evidence>
<dbReference type="GO" id="GO:0003700">
    <property type="term" value="F:DNA-binding transcription factor activity"/>
    <property type="evidence" value="ECO:0007669"/>
    <property type="project" value="TreeGrafter"/>
</dbReference>
<evidence type="ECO:0000313" key="4">
    <source>
        <dbReference type="Proteomes" id="UP000284751"/>
    </source>
</evidence>
<protein>
    <submittedName>
        <fullName evidence="3">XRE family transcriptional regulator</fullName>
    </submittedName>
</protein>
<dbReference type="Pfam" id="PF01381">
    <property type="entry name" value="HTH_3"/>
    <property type="match status" value="1"/>
</dbReference>
<accession>A0A412AYH9</accession>